<dbReference type="Proteomes" id="UP001146019">
    <property type="component" value="Unassembled WGS sequence"/>
</dbReference>
<comment type="caution">
    <text evidence="2">The sequence shown here is derived from an EMBL/GenBank/DDBJ whole genome shotgun (WGS) entry which is preliminary data.</text>
</comment>
<evidence type="ECO:0000313" key="2">
    <source>
        <dbReference type="EMBL" id="MCX5467783.1"/>
    </source>
</evidence>
<accession>A0A9X3IGD4</accession>
<organism evidence="2 3">
    <name type="scientific">Acinetobacter nematophilus</name>
    <dbReference type="NCBI Taxonomy" id="2994642"/>
    <lineage>
        <taxon>Bacteria</taxon>
        <taxon>Pseudomonadati</taxon>
        <taxon>Pseudomonadota</taxon>
        <taxon>Gammaproteobacteria</taxon>
        <taxon>Moraxellales</taxon>
        <taxon>Moraxellaceae</taxon>
        <taxon>Acinetobacter</taxon>
    </lineage>
</organism>
<name>A0A9X3IGD4_9GAMM</name>
<keyword evidence="1" id="KW-0472">Membrane</keyword>
<reference evidence="2" key="1">
    <citation type="submission" date="2022-11" db="EMBL/GenBank/DDBJ databases">
        <title>Biodiversity and phylogenetic relationships of bacteria.</title>
        <authorList>
            <person name="Machado R.A.R."/>
            <person name="Bhat A."/>
            <person name="Loulou A."/>
            <person name="Kallel S."/>
        </authorList>
    </citation>
    <scope>NUCLEOTIDE SEQUENCE</scope>
    <source>
        <strain evidence="2">A-IN1</strain>
    </source>
</reference>
<keyword evidence="1" id="KW-0812">Transmembrane</keyword>
<gene>
    <name evidence="2" type="ORF">OSH00_08500</name>
</gene>
<feature type="transmembrane region" description="Helical" evidence="1">
    <location>
        <begin position="279"/>
        <end position="299"/>
    </location>
</feature>
<dbReference type="RefSeq" id="WP_266130049.1">
    <property type="nucleotide sequence ID" value="NZ_JAPKMY010000003.1"/>
</dbReference>
<evidence type="ECO:0000313" key="3">
    <source>
        <dbReference type="Proteomes" id="UP001146019"/>
    </source>
</evidence>
<keyword evidence="1" id="KW-1133">Transmembrane helix</keyword>
<sequence>MGHYSNLRISSNLDQTQESVSSDEIYIQVKYAIPIFWLALFKAEDIHSLQNEEGLSYYVFRATILKSCETFESRLNIWSALYNDEKVEILAQSFLQYLQRTPTFSVELNMTDMMGMMIDPLSIEAKNEMLAMINFIEEKYRDPSCPSPSKYWLPKSFELKTPQHRYLDIDGLGESLLPCTEVDAWLKRNETLNDSVENKLNRSFDEAHFYRILLSKEETSSNIPLNFKHRFLFLTRIKNRQLRKWLFQIFFFNEILFFFLLWLSICLTSIFLVFEIKTFSYLEISGIAIGIIALSYFIFRKIVKRIYLLKN</sequence>
<dbReference type="AlphaFoldDB" id="A0A9X3IGD4"/>
<protein>
    <submittedName>
        <fullName evidence="2">Uncharacterized protein</fullName>
    </submittedName>
</protein>
<keyword evidence="3" id="KW-1185">Reference proteome</keyword>
<feature type="transmembrane region" description="Helical" evidence="1">
    <location>
        <begin position="245"/>
        <end position="273"/>
    </location>
</feature>
<dbReference type="EMBL" id="JAPKMY010000003">
    <property type="protein sequence ID" value="MCX5467783.1"/>
    <property type="molecule type" value="Genomic_DNA"/>
</dbReference>
<proteinExistence type="predicted"/>
<evidence type="ECO:0000256" key="1">
    <source>
        <dbReference type="SAM" id="Phobius"/>
    </source>
</evidence>